<dbReference type="Pfam" id="PF08281">
    <property type="entry name" value="Sigma70_r4_2"/>
    <property type="match status" value="1"/>
</dbReference>
<evidence type="ECO:0000313" key="8">
    <source>
        <dbReference type="EMBL" id="NEE03424.1"/>
    </source>
</evidence>
<dbReference type="PANTHER" id="PTHR47756:SF2">
    <property type="entry name" value="BLL6612 PROTEIN"/>
    <property type="match status" value="1"/>
</dbReference>
<dbReference type="InterPro" id="IPR013249">
    <property type="entry name" value="RNA_pol_sigma70_r4_t2"/>
</dbReference>
<keyword evidence="4" id="KW-0804">Transcription</keyword>
<feature type="domain" description="RNA polymerase sigma factor 70 region 4 type 2" evidence="6">
    <location>
        <begin position="113"/>
        <end position="164"/>
    </location>
</feature>
<accession>A0A6L9SFK3</accession>
<reference evidence="8 9" key="1">
    <citation type="submission" date="2020-02" db="EMBL/GenBank/DDBJ databases">
        <authorList>
            <person name="Li X.-J."/>
            <person name="Han X.-M."/>
        </authorList>
    </citation>
    <scope>NUCLEOTIDE SEQUENCE [LARGE SCALE GENOMIC DNA]</scope>
    <source>
        <strain evidence="8 9">CCTCC AB 2017055</strain>
    </source>
</reference>
<comment type="similarity">
    <text evidence="1">Belongs to the sigma-70 factor family. ECF subfamily.</text>
</comment>
<protein>
    <submittedName>
        <fullName evidence="8">RNA polymerase sigma factor</fullName>
    </submittedName>
</protein>
<feature type="domain" description="RNA polymerase sigma-70 region 2" evidence="5">
    <location>
        <begin position="17"/>
        <end position="82"/>
    </location>
</feature>
<keyword evidence="3" id="KW-0731">Sigma factor</keyword>
<evidence type="ECO:0000256" key="4">
    <source>
        <dbReference type="ARBA" id="ARBA00023163"/>
    </source>
</evidence>
<dbReference type="NCBIfam" id="TIGR02937">
    <property type="entry name" value="sigma70-ECF"/>
    <property type="match status" value="1"/>
</dbReference>
<comment type="caution">
    <text evidence="8">The sequence shown here is derived from an EMBL/GenBank/DDBJ whole genome shotgun (WGS) entry which is preliminary data.</text>
</comment>
<dbReference type="AlphaFoldDB" id="A0A6L9SFK3"/>
<dbReference type="PANTHER" id="PTHR47756">
    <property type="entry name" value="BLL6612 PROTEIN-RELATED"/>
    <property type="match status" value="1"/>
</dbReference>
<dbReference type="Proteomes" id="UP000475214">
    <property type="component" value="Unassembled WGS sequence"/>
</dbReference>
<dbReference type="InterPro" id="IPR014284">
    <property type="entry name" value="RNA_pol_sigma-70_dom"/>
</dbReference>
<evidence type="ECO:0000256" key="1">
    <source>
        <dbReference type="ARBA" id="ARBA00010641"/>
    </source>
</evidence>
<dbReference type="Gene3D" id="1.10.10.10">
    <property type="entry name" value="Winged helix-like DNA-binding domain superfamily/Winged helix DNA-binding domain"/>
    <property type="match status" value="1"/>
</dbReference>
<feature type="domain" description="DUF6596" evidence="7">
    <location>
        <begin position="183"/>
        <end position="282"/>
    </location>
</feature>
<dbReference type="InterPro" id="IPR013325">
    <property type="entry name" value="RNA_pol_sigma_r2"/>
</dbReference>
<dbReference type="InterPro" id="IPR046531">
    <property type="entry name" value="DUF6596"/>
</dbReference>
<dbReference type="EMBL" id="JAAGOA010000022">
    <property type="protein sequence ID" value="NEE03424.1"/>
    <property type="molecule type" value="Genomic_DNA"/>
</dbReference>
<proteinExistence type="inferred from homology"/>
<dbReference type="GO" id="GO:0006352">
    <property type="term" value="P:DNA-templated transcription initiation"/>
    <property type="evidence" value="ECO:0007669"/>
    <property type="project" value="InterPro"/>
</dbReference>
<dbReference type="InterPro" id="IPR036388">
    <property type="entry name" value="WH-like_DNA-bd_sf"/>
</dbReference>
<evidence type="ECO:0000259" key="6">
    <source>
        <dbReference type="Pfam" id="PF08281"/>
    </source>
</evidence>
<dbReference type="Gene3D" id="1.10.1740.10">
    <property type="match status" value="1"/>
</dbReference>
<keyword evidence="9" id="KW-1185">Reference proteome</keyword>
<dbReference type="Pfam" id="PF04542">
    <property type="entry name" value="Sigma70_r2"/>
    <property type="match status" value="1"/>
</dbReference>
<dbReference type="GO" id="GO:0016987">
    <property type="term" value="F:sigma factor activity"/>
    <property type="evidence" value="ECO:0007669"/>
    <property type="project" value="UniProtKB-KW"/>
</dbReference>
<gene>
    <name evidence="8" type="ORF">G1H10_24975</name>
</gene>
<organism evidence="8 9">
    <name type="scientific">Phytoactinopolyspora halotolerans</name>
    <dbReference type="NCBI Taxonomy" id="1981512"/>
    <lineage>
        <taxon>Bacteria</taxon>
        <taxon>Bacillati</taxon>
        <taxon>Actinomycetota</taxon>
        <taxon>Actinomycetes</taxon>
        <taxon>Jiangellales</taxon>
        <taxon>Jiangellaceae</taxon>
        <taxon>Phytoactinopolyspora</taxon>
    </lineage>
</organism>
<evidence type="ECO:0000313" key="9">
    <source>
        <dbReference type="Proteomes" id="UP000475214"/>
    </source>
</evidence>
<name>A0A6L9SFK3_9ACTN</name>
<evidence type="ECO:0000256" key="2">
    <source>
        <dbReference type="ARBA" id="ARBA00023015"/>
    </source>
</evidence>
<dbReference type="SUPFAM" id="SSF88659">
    <property type="entry name" value="Sigma3 and sigma4 domains of RNA polymerase sigma factors"/>
    <property type="match status" value="1"/>
</dbReference>
<dbReference type="GO" id="GO:0003677">
    <property type="term" value="F:DNA binding"/>
    <property type="evidence" value="ECO:0007669"/>
    <property type="project" value="InterPro"/>
</dbReference>
<keyword evidence="2" id="KW-0805">Transcription regulation</keyword>
<evidence type="ECO:0000256" key="3">
    <source>
        <dbReference type="ARBA" id="ARBA00023082"/>
    </source>
</evidence>
<dbReference type="InterPro" id="IPR007627">
    <property type="entry name" value="RNA_pol_sigma70_r2"/>
</dbReference>
<evidence type="ECO:0000259" key="7">
    <source>
        <dbReference type="Pfam" id="PF20239"/>
    </source>
</evidence>
<dbReference type="Pfam" id="PF20239">
    <property type="entry name" value="DUF6596"/>
    <property type="match status" value="1"/>
</dbReference>
<dbReference type="SUPFAM" id="SSF88946">
    <property type="entry name" value="Sigma2 domain of RNA polymerase sigma factors"/>
    <property type="match status" value="1"/>
</dbReference>
<dbReference type="InterPro" id="IPR013324">
    <property type="entry name" value="RNA_pol_sigma_r3/r4-like"/>
</dbReference>
<sequence length="409" mass="45118">MTDNAPVISPAEIERVFREEYSRAVSVLVRRFGDIDVAEEAVQDAFAAAVQRWPASGLPPSPSGWIITTARNRAIDRLRREAAREDKHAQAALLHAEEEPAEEGPVHDDRLRMIFTCCHPSLARNAQVALTLRLLGGLTTAEIASAFLTAEPTMAQRLVRAKGKIRDAKIPYRVPRDADLPERLNAVLAVIYLIFNEGYAARSGEQLIRADLCAEAIRLGRLLAELMPDEPEVMGLLALMLLSEARRAARTTESGDLVRLADQDRSRWDRELIAEGQQLVRACLRRDQPGPYQIQAAISAVHSDAPSVAATDWLQIVQLYDQLLAVAPSPVVALHRAVAVAEVDGPAAALAQVDEIALDRYYLFHAVRADLLRRLGRDDEAAAAYDEAIARTDNTAEQEFLRRRRAALG</sequence>
<evidence type="ECO:0000259" key="5">
    <source>
        <dbReference type="Pfam" id="PF04542"/>
    </source>
</evidence>